<proteinExistence type="predicted"/>
<dbReference type="Proteomes" id="UP000234681">
    <property type="component" value="Chromosome 12"/>
</dbReference>
<protein>
    <submittedName>
        <fullName evidence="1">RCG21725</fullName>
    </submittedName>
</protein>
<organism evidence="1 2">
    <name type="scientific">Rattus norvegicus</name>
    <name type="common">Rat</name>
    <dbReference type="NCBI Taxonomy" id="10116"/>
    <lineage>
        <taxon>Eukaryota</taxon>
        <taxon>Metazoa</taxon>
        <taxon>Chordata</taxon>
        <taxon>Craniata</taxon>
        <taxon>Vertebrata</taxon>
        <taxon>Euteleostomi</taxon>
        <taxon>Mammalia</taxon>
        <taxon>Eutheria</taxon>
        <taxon>Euarchontoglires</taxon>
        <taxon>Glires</taxon>
        <taxon>Rodentia</taxon>
        <taxon>Myomorpha</taxon>
        <taxon>Muroidea</taxon>
        <taxon>Muridae</taxon>
        <taxon>Murinae</taxon>
        <taxon>Rattus</taxon>
    </lineage>
</organism>
<evidence type="ECO:0000313" key="1">
    <source>
        <dbReference type="EMBL" id="EDM13379.1"/>
    </source>
</evidence>
<reference evidence="1 2" key="1">
    <citation type="submission" date="2005-07" db="EMBL/GenBank/DDBJ databases">
        <authorList>
            <person name="Mural R.J."/>
            <person name="Li P.W."/>
            <person name="Adams M.D."/>
            <person name="Amanatides P.G."/>
            <person name="Baden-Tillson H."/>
            <person name="Barnstead M."/>
            <person name="Chin S.H."/>
            <person name="Dew I."/>
            <person name="Evans C.A."/>
            <person name="Ferriera S."/>
            <person name="Flanigan M."/>
            <person name="Fosler C."/>
            <person name="Glodek A."/>
            <person name="Gu Z."/>
            <person name="Holt R.A."/>
            <person name="Jennings D."/>
            <person name="Kraft C.L."/>
            <person name="Lu F."/>
            <person name="Nguyen T."/>
            <person name="Nusskern D.R."/>
            <person name="Pfannkoch C.M."/>
            <person name="Sitter C."/>
            <person name="Sutton G.G."/>
            <person name="Venter J.C."/>
            <person name="Wang Z."/>
            <person name="Woodage T."/>
            <person name="Zheng X.H."/>
            <person name="Zhong F."/>
        </authorList>
    </citation>
    <scope>NUCLEOTIDE SEQUENCE [LARGE SCALE GENOMIC DNA]</scope>
    <source>
        <strain>BN</strain>
        <strain evidence="2">Sprague-Dawley</strain>
    </source>
</reference>
<gene>
    <name evidence="1" type="ORF">rCG_21725</name>
</gene>
<sequence>MFNPDTQSRGRAGRSL</sequence>
<dbReference type="EMBL" id="CH473973">
    <property type="protein sequence ID" value="EDM13379.1"/>
    <property type="molecule type" value="Genomic_DNA"/>
</dbReference>
<dbReference type="AlphaFoldDB" id="A6J0E0"/>
<name>A6J0E0_RAT</name>
<evidence type="ECO:0000313" key="2">
    <source>
        <dbReference type="Proteomes" id="UP000234681"/>
    </source>
</evidence>
<accession>A6J0E0</accession>